<comment type="caution">
    <text evidence="2">The sequence shown here is derived from an EMBL/GenBank/DDBJ whole genome shotgun (WGS) entry which is preliminary data.</text>
</comment>
<proteinExistence type="predicted"/>
<name>A0A4Q8AHR5_9MICO</name>
<gene>
    <name evidence="2" type="ORF">EV379_0239</name>
</gene>
<evidence type="ECO:0000313" key="2">
    <source>
        <dbReference type="EMBL" id="RZU63950.1"/>
    </source>
</evidence>
<evidence type="ECO:0000313" key="3">
    <source>
        <dbReference type="Proteomes" id="UP000291483"/>
    </source>
</evidence>
<organism evidence="2 3">
    <name type="scientific">Microterricola gilva</name>
    <dbReference type="NCBI Taxonomy" id="393267"/>
    <lineage>
        <taxon>Bacteria</taxon>
        <taxon>Bacillati</taxon>
        <taxon>Actinomycetota</taxon>
        <taxon>Actinomycetes</taxon>
        <taxon>Micrococcales</taxon>
        <taxon>Microbacteriaceae</taxon>
        <taxon>Microterricola</taxon>
    </lineage>
</organism>
<dbReference type="RefSeq" id="WP_130504543.1">
    <property type="nucleotide sequence ID" value="NZ_SHLC01000001.1"/>
</dbReference>
<reference evidence="2 3" key="1">
    <citation type="submission" date="2019-02" db="EMBL/GenBank/DDBJ databases">
        <title>Sequencing the genomes of 1000 actinobacteria strains.</title>
        <authorList>
            <person name="Klenk H.-P."/>
        </authorList>
    </citation>
    <scope>NUCLEOTIDE SEQUENCE [LARGE SCALE GENOMIC DNA]</scope>
    <source>
        <strain evidence="2 3">DSM 18319</strain>
    </source>
</reference>
<dbReference type="AlphaFoldDB" id="A0A4Q8AHR5"/>
<protein>
    <submittedName>
        <fullName evidence="2">Glyoxalase-like protein</fullName>
    </submittedName>
</protein>
<evidence type="ECO:0000259" key="1">
    <source>
        <dbReference type="Pfam" id="PF13468"/>
    </source>
</evidence>
<dbReference type="EMBL" id="SHLC01000001">
    <property type="protein sequence ID" value="RZU63950.1"/>
    <property type="molecule type" value="Genomic_DNA"/>
</dbReference>
<accession>A0A4Q8AHR5</accession>
<dbReference type="Gene3D" id="3.10.180.10">
    <property type="entry name" value="2,3-Dihydroxybiphenyl 1,2-Dioxygenase, domain 1"/>
    <property type="match status" value="1"/>
</dbReference>
<dbReference type="InterPro" id="IPR029068">
    <property type="entry name" value="Glyas_Bleomycin-R_OHBP_Dase"/>
</dbReference>
<sequence length="234" mass="23878">MTDATADTRPAPLDAPLAEALAAAIDHLVFAGPDLAAAVAHIAERTGVTAAPGGRHAIGTANALIAFTVAGARGPHYLEIIGPDPDGERAASGIEIFGIDTLQTPTLSSYAVHLAPTSIEDAAERARAAGLALGDIAAQSRTKPDGSVLAWSFTAPPGHVSPIVPFLIDWGTTAHPGLSELPTLELVALRGEHPHPAELQAQLAELGVPLDIVLGDTPALIATVRGTLGEVELR</sequence>
<dbReference type="OrthoDB" id="3227561at2"/>
<dbReference type="Proteomes" id="UP000291483">
    <property type="component" value="Unassembled WGS sequence"/>
</dbReference>
<feature type="domain" description="Glyoxalase-like" evidence="1">
    <location>
        <begin position="25"/>
        <end position="206"/>
    </location>
</feature>
<keyword evidence="3" id="KW-1185">Reference proteome</keyword>
<dbReference type="InterPro" id="IPR025870">
    <property type="entry name" value="Glyoxalase-like_dom"/>
</dbReference>
<dbReference type="Pfam" id="PF13468">
    <property type="entry name" value="Glyoxalase_3"/>
    <property type="match status" value="1"/>
</dbReference>